<comment type="caution">
    <text evidence="10">Lacks conserved residue(s) required for the propagation of feature annotation.</text>
</comment>
<dbReference type="InterPro" id="IPR012337">
    <property type="entry name" value="RNaseH-like_sf"/>
</dbReference>
<evidence type="ECO:0000256" key="9">
    <source>
        <dbReference type="ARBA" id="ARBA00022839"/>
    </source>
</evidence>
<evidence type="ECO:0000256" key="8">
    <source>
        <dbReference type="ARBA" id="ARBA00022801"/>
    </source>
</evidence>
<dbReference type="Pfam" id="PF20770">
    <property type="entry name" value="PAN2_N"/>
    <property type="match status" value="1"/>
</dbReference>
<name>A0A6A6H557_VIRVR</name>
<dbReference type="EC" id="3.1.13.4" evidence="10"/>
<dbReference type="PROSITE" id="PS50235">
    <property type="entry name" value="USP_3"/>
    <property type="match status" value="1"/>
</dbReference>
<feature type="compositionally biased region" description="Basic and acidic residues" evidence="11">
    <location>
        <begin position="420"/>
        <end position="432"/>
    </location>
</feature>
<dbReference type="GO" id="GO:0003676">
    <property type="term" value="F:nucleic acid binding"/>
    <property type="evidence" value="ECO:0007669"/>
    <property type="project" value="InterPro"/>
</dbReference>
<dbReference type="Pfam" id="PF13423">
    <property type="entry name" value="UCH_1"/>
    <property type="match status" value="1"/>
</dbReference>
<dbReference type="GO" id="GO:0004535">
    <property type="term" value="F:poly(A)-specific ribonuclease activity"/>
    <property type="evidence" value="ECO:0007669"/>
    <property type="project" value="UniProtKB-UniRule"/>
</dbReference>
<dbReference type="HAMAP" id="MF_03182">
    <property type="entry name" value="PAN2"/>
    <property type="match status" value="1"/>
</dbReference>
<feature type="region of interest" description="Disordered" evidence="11">
    <location>
        <begin position="402"/>
        <end position="432"/>
    </location>
</feature>
<comment type="cofactor">
    <cofactor evidence="10">
        <name>a divalent metal cation</name>
        <dbReference type="ChEBI" id="CHEBI:60240"/>
    </cofactor>
    <text evidence="10">Binds 2 metal cations per subunit in the catalytic exonuclease domain.</text>
</comment>
<dbReference type="PANTHER" id="PTHR15728:SF0">
    <property type="entry name" value="PAN2-PAN3 DEADENYLATION COMPLEX CATALYTIC SUBUNIT PAN2"/>
    <property type="match status" value="1"/>
</dbReference>
<evidence type="ECO:0000256" key="1">
    <source>
        <dbReference type="ARBA" id="ARBA00001663"/>
    </source>
</evidence>
<evidence type="ECO:0000313" key="14">
    <source>
        <dbReference type="Proteomes" id="UP000800092"/>
    </source>
</evidence>
<evidence type="ECO:0000256" key="11">
    <source>
        <dbReference type="SAM" id="MobiDB-lite"/>
    </source>
</evidence>
<evidence type="ECO:0000259" key="12">
    <source>
        <dbReference type="PROSITE" id="PS50235"/>
    </source>
</evidence>
<dbReference type="SUPFAM" id="SSF53098">
    <property type="entry name" value="Ribonuclease H-like"/>
    <property type="match status" value="1"/>
</dbReference>
<feature type="binding site" evidence="10">
    <location>
        <position position="1039"/>
    </location>
    <ligand>
        <name>a divalent metal cation</name>
        <dbReference type="ChEBI" id="CHEBI:60240"/>
        <note>catalytic</note>
    </ligand>
</feature>
<dbReference type="GO" id="GO:0031251">
    <property type="term" value="C:PAN complex"/>
    <property type="evidence" value="ECO:0007669"/>
    <property type="project" value="UniProtKB-UniRule"/>
</dbReference>
<feature type="domain" description="USP" evidence="12">
    <location>
        <begin position="487"/>
        <end position="824"/>
    </location>
</feature>
<dbReference type="AlphaFoldDB" id="A0A6A6H557"/>
<dbReference type="GO" id="GO:0006397">
    <property type="term" value="P:mRNA processing"/>
    <property type="evidence" value="ECO:0007669"/>
    <property type="project" value="UniProtKB-KW"/>
</dbReference>
<keyword evidence="3 10" id="KW-0963">Cytoplasm</keyword>
<dbReference type="GO" id="GO:0000932">
    <property type="term" value="C:P-body"/>
    <property type="evidence" value="ECO:0007669"/>
    <property type="project" value="TreeGrafter"/>
</dbReference>
<dbReference type="InterPro" id="IPR050785">
    <property type="entry name" value="PAN2-PAN3_catalytic_subunit"/>
</dbReference>
<feature type="binding site" evidence="10">
    <location>
        <position position="877"/>
    </location>
    <ligand>
        <name>a divalent metal cation</name>
        <dbReference type="ChEBI" id="CHEBI:60240"/>
        <note>catalytic</note>
    </ligand>
</feature>
<keyword evidence="4" id="KW-0853">WD repeat</keyword>
<dbReference type="FunFam" id="3.30.420.10:FF:000028">
    <property type="entry name" value="PAN2-PAN3 deadenylation complex catalytic subunit PAN2"/>
    <property type="match status" value="1"/>
</dbReference>
<comment type="similarity">
    <text evidence="10">Belongs to the peptidase C19 family. PAN2 subfamily.</text>
</comment>
<feature type="binding site" evidence="10">
    <location>
        <position position="879"/>
    </location>
    <ligand>
        <name>a divalent metal cation</name>
        <dbReference type="ChEBI" id="CHEBI:60240"/>
        <note>catalytic</note>
    </ligand>
</feature>
<evidence type="ECO:0000256" key="2">
    <source>
        <dbReference type="ARBA" id="ARBA00004496"/>
    </source>
</evidence>
<dbReference type="InterPro" id="IPR036397">
    <property type="entry name" value="RNaseH_sf"/>
</dbReference>
<comment type="subcellular location">
    <subcellularLocation>
        <location evidence="2 10">Cytoplasm</location>
    </subcellularLocation>
</comment>
<comment type="activity regulation">
    <text evidence="10">Positively regulated by the regulatory subunit PAN3.</text>
</comment>
<dbReference type="InterPro" id="IPR013520">
    <property type="entry name" value="Ribonucl_H"/>
</dbReference>
<comment type="function">
    <text evidence="10">Catalytic subunit of the poly(A)-nuclease (PAN) deadenylation complex, one of two cytoplasmic mRNA deadenylases involved in mRNA turnover. PAN specifically shortens poly(A) tails of RNA and the activity is stimulated by poly(A)-binding protein PAB1. PAN deadenylation is followed by rapid degradation of the shortened mRNA tails by the CCR4-NOT complex. Deadenylated mRNAs are then degraded by two alternative mechanisms, namely exosome-mediated 3'-5' exonucleolytic degradation, or deadenlyation-dependent mRNA decaping and subsequent 5'-3' exonucleolytic degradation by XRN1. May also be involved in post-transcriptional maturation of mRNA poly(A) tails.</text>
</comment>
<dbReference type="FunFam" id="2.130.10.10:FF:000459">
    <property type="entry name" value="PAN2-PAN3 deadenylation complex catalytic subunit PAN2"/>
    <property type="match status" value="1"/>
</dbReference>
<dbReference type="Proteomes" id="UP000800092">
    <property type="component" value="Unassembled WGS sequence"/>
</dbReference>
<dbReference type="Gene3D" id="3.90.70.10">
    <property type="entry name" value="Cysteine proteinases"/>
    <property type="match status" value="1"/>
</dbReference>
<proteinExistence type="inferred from homology"/>
<dbReference type="GO" id="GO:0000289">
    <property type="term" value="P:nuclear-transcribed mRNA poly(A) tail shortening"/>
    <property type="evidence" value="ECO:0007669"/>
    <property type="project" value="UniProtKB-UniRule"/>
</dbReference>
<dbReference type="InterPro" id="IPR028881">
    <property type="entry name" value="PAN2_UCH_dom"/>
</dbReference>
<reference evidence="13" key="1">
    <citation type="journal article" date="2020" name="Stud. Mycol.">
        <title>101 Dothideomycetes genomes: a test case for predicting lifestyles and emergence of pathogens.</title>
        <authorList>
            <person name="Haridas S."/>
            <person name="Albert R."/>
            <person name="Binder M."/>
            <person name="Bloem J."/>
            <person name="Labutti K."/>
            <person name="Salamov A."/>
            <person name="Andreopoulos B."/>
            <person name="Baker S."/>
            <person name="Barry K."/>
            <person name="Bills G."/>
            <person name="Bluhm B."/>
            <person name="Cannon C."/>
            <person name="Castanera R."/>
            <person name="Culley D."/>
            <person name="Daum C."/>
            <person name="Ezra D."/>
            <person name="Gonzalez J."/>
            <person name="Henrissat B."/>
            <person name="Kuo A."/>
            <person name="Liang C."/>
            <person name="Lipzen A."/>
            <person name="Lutzoni F."/>
            <person name="Magnuson J."/>
            <person name="Mondo S."/>
            <person name="Nolan M."/>
            <person name="Ohm R."/>
            <person name="Pangilinan J."/>
            <person name="Park H.-J."/>
            <person name="Ramirez L."/>
            <person name="Alfaro M."/>
            <person name="Sun H."/>
            <person name="Tritt A."/>
            <person name="Yoshinaga Y."/>
            <person name="Zwiers L.-H."/>
            <person name="Turgeon B."/>
            <person name="Goodwin S."/>
            <person name="Spatafora J."/>
            <person name="Crous P."/>
            <person name="Grigoriev I."/>
        </authorList>
    </citation>
    <scope>NUCLEOTIDE SEQUENCE</scope>
    <source>
        <strain evidence="13">Tuck. ex Michener</strain>
    </source>
</reference>
<keyword evidence="14" id="KW-1185">Reference proteome</keyword>
<keyword evidence="5 10" id="KW-0507">mRNA processing</keyword>
<keyword evidence="8 10" id="KW-0378">Hydrolase</keyword>
<feature type="compositionally biased region" description="Polar residues" evidence="11">
    <location>
        <begin position="402"/>
        <end position="413"/>
    </location>
</feature>
<dbReference type="InterPro" id="IPR048841">
    <property type="entry name" value="PAN2_N"/>
</dbReference>
<evidence type="ECO:0000256" key="4">
    <source>
        <dbReference type="ARBA" id="ARBA00022574"/>
    </source>
</evidence>
<comment type="subunit">
    <text evidence="10">Forms a heterotrimer with an asymmetric homodimer of the regulatory subunit PAN3 to form the poly(A)-nuclease (PAN) deadenylation complex.</text>
</comment>
<feature type="compositionally biased region" description="Gly residues" evidence="11">
    <location>
        <begin position="1117"/>
        <end position="1130"/>
    </location>
</feature>
<dbReference type="InterPro" id="IPR030843">
    <property type="entry name" value="PAN2"/>
</dbReference>
<gene>
    <name evidence="10" type="primary">PAN2</name>
    <name evidence="13" type="ORF">EV356DRAFT_568110</name>
</gene>
<evidence type="ECO:0000256" key="7">
    <source>
        <dbReference type="ARBA" id="ARBA00022723"/>
    </source>
</evidence>
<evidence type="ECO:0000256" key="5">
    <source>
        <dbReference type="ARBA" id="ARBA00022664"/>
    </source>
</evidence>
<keyword evidence="6 10" id="KW-0540">Nuclease</keyword>
<dbReference type="SUPFAM" id="SSF50978">
    <property type="entry name" value="WD40 repeat-like"/>
    <property type="match status" value="1"/>
</dbReference>
<dbReference type="PANTHER" id="PTHR15728">
    <property type="entry name" value="DEADENYLATION COMPLEX CATALYTIC SUBUNIT PAN2"/>
    <property type="match status" value="1"/>
</dbReference>
<dbReference type="Pfam" id="PF00929">
    <property type="entry name" value="RNase_T"/>
    <property type="match status" value="1"/>
</dbReference>
<dbReference type="InterPro" id="IPR038765">
    <property type="entry name" value="Papain-like_cys_pep_sf"/>
</dbReference>
<comment type="domain">
    <text evidence="10">Contains a pseudo-UCH domain. This ubiquitin C-terminal hydrolase (UCH)-like or ubiquitin specific protease (USP)-like domain is predicted to be catalytically inactive because it lacks the active site catalytic triad characteristic of thiol proteases, with residues at the equivalent structural positions that are incompatible with catalysis, and it cannot bind ubiquitin. It functions as a structural scaffold for intra- and intermolecular interactions in the complex.</text>
</comment>
<organism evidence="13 14">
    <name type="scientific">Viridothelium virens</name>
    <name type="common">Speckled blister lichen</name>
    <name type="synonym">Trypethelium virens</name>
    <dbReference type="NCBI Taxonomy" id="1048519"/>
    <lineage>
        <taxon>Eukaryota</taxon>
        <taxon>Fungi</taxon>
        <taxon>Dikarya</taxon>
        <taxon>Ascomycota</taxon>
        <taxon>Pezizomycotina</taxon>
        <taxon>Dothideomycetes</taxon>
        <taxon>Dothideomycetes incertae sedis</taxon>
        <taxon>Trypetheliales</taxon>
        <taxon>Trypetheliaceae</taxon>
        <taxon>Viridothelium</taxon>
    </lineage>
</organism>
<dbReference type="CDD" id="cd06143">
    <property type="entry name" value="PAN2_exo"/>
    <property type="match status" value="1"/>
</dbReference>
<evidence type="ECO:0000256" key="10">
    <source>
        <dbReference type="HAMAP-Rule" id="MF_03182"/>
    </source>
</evidence>
<dbReference type="GO" id="GO:0046872">
    <property type="term" value="F:metal ion binding"/>
    <property type="evidence" value="ECO:0007669"/>
    <property type="project" value="UniProtKB-KW"/>
</dbReference>
<protein>
    <recommendedName>
        <fullName evidence="10">PAN2-PAN3 deadenylation complex catalytic subunit PAN2</fullName>
        <ecNumber evidence="10">3.1.13.4</ecNumber>
    </recommendedName>
    <alternativeName>
        <fullName evidence="10">PAB1P-dependent poly(A)-specific ribonuclease</fullName>
    </alternativeName>
    <alternativeName>
        <fullName evidence="10">Poly(A)-nuclease deadenylation complex subunit 2</fullName>
        <shortName evidence="10">PAN deadenylation complex subunit 2</shortName>
    </alternativeName>
</protein>
<feature type="region of interest" description="Disordered" evidence="11">
    <location>
        <begin position="1078"/>
        <end position="1130"/>
    </location>
</feature>
<dbReference type="Gene3D" id="2.130.10.10">
    <property type="entry name" value="YVTN repeat-like/Quinoprotein amine dehydrogenase"/>
    <property type="match status" value="1"/>
</dbReference>
<dbReference type="InterPro" id="IPR015943">
    <property type="entry name" value="WD40/YVTN_repeat-like_dom_sf"/>
</dbReference>
<accession>A0A6A6H557</accession>
<evidence type="ECO:0000256" key="6">
    <source>
        <dbReference type="ARBA" id="ARBA00022722"/>
    </source>
</evidence>
<keyword evidence="7 10" id="KW-0479">Metal-binding</keyword>
<dbReference type="OrthoDB" id="16516at2759"/>
<evidence type="ECO:0000313" key="13">
    <source>
        <dbReference type="EMBL" id="KAF2233244.1"/>
    </source>
</evidence>
<comment type="domain">
    <text evidence="10">The linker, or PAN3 interaction domain (PID), between the WD40 repeats and the pseudo-UCH domain mediates interaction with PAN3.</text>
</comment>
<sequence length="1130" mass="126335">MEADWDEITRVPFPGSYGIATPVSTFAFDNTQELLWTANEYGTITSFYGPELQKYTSYKGHSAQDGPVKQFLFCDKGILSVAARSVHLSIRRGPTLWHLASPDFQDLRCMSFTSKGTHEILVAGCQETMFKIDVEKGVILHSIPAPENYTIMKRGGQYICAATQTGSIHLLDPNTLNVVKEWKAHLGWVNDMDVKADFLVTCGLSPRQQLGFMLDPLANVFDLKTMMPLPPIPFQPGAAFVRMHPRMSTTCVVASTSGQIQVVDLMNPNTVNLRQANIFDTFLTALDMAPSGEALALTDAACSIQLWGSVTKVQFAEYSSHTEFADTTAPPSEVKWSLETPLNSLGMPYYREVLLSAWPSYMLFDVGAPPVRLDLNTLASLKRADIGGYAPNPRRTRRYQVENTRTSQTTQGSLAAPKFLSEKAREATSEDEPARRMSDVLDALNDLAIDGGNKRDVPMMYRNVEIKYSKFGVDDFDFEFYNRTKFSGLETHIANSYANSLLQLFRFIPVLRNLALHHTALPCLYENCLLCEMGFLFDMLEKAAGQNCQATNFLKTFSSLSHAPSLGLLEEHSPSRPLTEMIQSANRFLLDKISADFRQVSTTSSTDHVLTTYARANIRCAHCASEDTRPADSYLHELIYPPKTLKNHIRMPRPSFSQILKISVERQDQTRGWCGRCNRYQQLATRKSVRRIPAVLLINTAIHSADAKQLWSIPNWLPQEIGIIVDEGQFYCYEGQDLKFHLQRGVFNIVVYELVGLVADINSGDNTKSHLVSMIDVGPSSRDSATTGQWHLFNDFLVRPVATDEALRFDSAWKLPSVLAYQVKSASHIIDDTWKENLDPSLLFRRWGVNPDTKSEDFRLLSRTTEVPRPGVPVAIDAEFVKLQSEEIEVKADGSSETIRPSRSGLARVSVLRGAGPDQGLPFIDDYIAVSDPIIDYLTEYSGISPGDLDRSTSKHTLVSLKAAYKKLWLLLNLGCVFVGHGLLKDFRTINIHIPRAQVVDTVDLFFIKSRQRKLNLRFLAWYLLKEDIQTEMHDSVEDARTALRLWRKYQEFDDAGIMEQMLEEVYRRGREVGFRAPGAVPKDDAKKDAGGADTPDLVGNSTPGTPKKKAISLAFGGRGGFGGSPMGRT</sequence>
<dbReference type="Gene3D" id="3.30.420.10">
    <property type="entry name" value="Ribonuclease H-like superfamily/Ribonuclease H"/>
    <property type="match status" value="1"/>
</dbReference>
<comment type="catalytic activity">
    <reaction evidence="1 10">
        <text>Exonucleolytic cleavage of poly(A) to 5'-AMP.</text>
        <dbReference type="EC" id="3.1.13.4"/>
    </reaction>
</comment>
<dbReference type="InterPro" id="IPR036322">
    <property type="entry name" value="WD40_repeat_dom_sf"/>
</dbReference>
<dbReference type="CDD" id="cd02672">
    <property type="entry name" value="Peptidase_C19P"/>
    <property type="match status" value="1"/>
</dbReference>
<keyword evidence="9 10" id="KW-0269">Exonuclease</keyword>
<feature type="compositionally biased region" description="Basic and acidic residues" evidence="11">
    <location>
        <begin position="1082"/>
        <end position="1091"/>
    </location>
</feature>
<evidence type="ECO:0000256" key="3">
    <source>
        <dbReference type="ARBA" id="ARBA00022490"/>
    </source>
</evidence>
<feature type="binding site" evidence="10">
    <location>
        <position position="986"/>
    </location>
    <ligand>
        <name>a divalent metal cation</name>
        <dbReference type="ChEBI" id="CHEBI:60240"/>
        <note>catalytic</note>
    </ligand>
</feature>
<dbReference type="SMART" id="SM00479">
    <property type="entry name" value="EXOIII"/>
    <property type="match status" value="1"/>
</dbReference>
<dbReference type="SUPFAM" id="SSF54001">
    <property type="entry name" value="Cysteine proteinases"/>
    <property type="match status" value="1"/>
</dbReference>
<dbReference type="InterPro" id="IPR028889">
    <property type="entry name" value="USP"/>
</dbReference>
<dbReference type="EMBL" id="ML991808">
    <property type="protein sequence ID" value="KAF2233244.1"/>
    <property type="molecule type" value="Genomic_DNA"/>
</dbReference>